<reference evidence="9" key="1">
    <citation type="submission" date="2024-02" db="EMBL/GenBank/DDBJ databases">
        <authorList>
            <consortium name="ELIXIR-Norway"/>
            <consortium name="Elixir Norway"/>
        </authorList>
    </citation>
    <scope>NUCLEOTIDE SEQUENCE</scope>
</reference>
<dbReference type="SUPFAM" id="SSF47473">
    <property type="entry name" value="EF-hand"/>
    <property type="match status" value="1"/>
</dbReference>
<dbReference type="InterPro" id="IPR011992">
    <property type="entry name" value="EF-hand-dom_pair"/>
</dbReference>
<dbReference type="PROSITE" id="PS00108">
    <property type="entry name" value="PROTEIN_KINASE_ST"/>
    <property type="match status" value="1"/>
</dbReference>
<dbReference type="PROSITE" id="PS50222">
    <property type="entry name" value="EF_HAND_2"/>
    <property type="match status" value="2"/>
</dbReference>
<feature type="domain" description="EF-hand" evidence="8">
    <location>
        <begin position="246"/>
        <end position="281"/>
    </location>
</feature>
<dbReference type="InterPro" id="IPR008271">
    <property type="entry name" value="Ser/Thr_kinase_AS"/>
</dbReference>
<evidence type="ECO:0000256" key="3">
    <source>
        <dbReference type="ARBA" id="ARBA00022741"/>
    </source>
</evidence>
<organism evidence="9 10">
    <name type="scientific">Sphagnum jensenii</name>
    <dbReference type="NCBI Taxonomy" id="128206"/>
    <lineage>
        <taxon>Eukaryota</taxon>
        <taxon>Viridiplantae</taxon>
        <taxon>Streptophyta</taxon>
        <taxon>Embryophyta</taxon>
        <taxon>Bryophyta</taxon>
        <taxon>Sphagnophytina</taxon>
        <taxon>Sphagnopsida</taxon>
        <taxon>Sphagnales</taxon>
        <taxon>Sphagnaceae</taxon>
        <taxon>Sphagnum</taxon>
    </lineage>
</organism>
<accession>A0ABP0WGB9</accession>
<protein>
    <recommendedName>
        <fullName evidence="11">Calcium-dependent protein kinase</fullName>
    </recommendedName>
</protein>
<dbReference type="EMBL" id="OZ020113">
    <property type="protein sequence ID" value="CAK9265884.1"/>
    <property type="molecule type" value="Genomic_DNA"/>
</dbReference>
<dbReference type="InterPro" id="IPR000719">
    <property type="entry name" value="Prot_kinase_dom"/>
</dbReference>
<keyword evidence="1" id="KW-0723">Serine/threonine-protein kinase</keyword>
<evidence type="ECO:0000259" key="7">
    <source>
        <dbReference type="PROSITE" id="PS50011"/>
    </source>
</evidence>
<dbReference type="InterPro" id="IPR018247">
    <property type="entry name" value="EF_Hand_1_Ca_BS"/>
</dbReference>
<keyword evidence="10" id="KW-1185">Reference proteome</keyword>
<dbReference type="InterPro" id="IPR002048">
    <property type="entry name" value="EF_hand_dom"/>
</dbReference>
<sequence length="388" mass="43130">MGNTCTGLVTKSWYVQAFSSGFTSSAFLKPAATSQTSPDNNNHELDSAPRDTILLLQTRELCIMHHLSGHPNIVTIKGAYEDVTSVYLVMELCAGGQLFDRIIQRGHYSETKAAELTWTIVGVIEACHSLGVMHRDLKPENVLFSNQGEYAALKTTDFGLSIFFKPGEIFTGVVGSPYYVAPEVLKSELDFVSDPWPKIAESAKDLLQRTLNPSAAKRLKAHQVLCHPWICEDGVAPDRPKSLSEEEITGLKEMFKMMDSDDSGSISFEELKEGLKKVGSILMEEDIRQLMDAADVDQNGTIDYGEFLAATLNLNKIEREENLFTAFSCKNRYLTTDELQQACTDFHMGGYVYYNEFVTMMHKGNGDIGRSTHHSDLSWGFSDALMGT</sequence>
<dbReference type="InterPro" id="IPR011009">
    <property type="entry name" value="Kinase-like_dom_sf"/>
</dbReference>
<dbReference type="PANTHER" id="PTHR24349">
    <property type="entry name" value="SERINE/THREONINE-PROTEIN KINASE"/>
    <property type="match status" value="1"/>
</dbReference>
<keyword evidence="2" id="KW-0808">Transferase</keyword>
<gene>
    <name evidence="9" type="ORF">CSSPJE1EN1_LOCUS11362</name>
</gene>
<dbReference type="SMART" id="SM00220">
    <property type="entry name" value="S_TKc"/>
    <property type="match status" value="1"/>
</dbReference>
<evidence type="ECO:0000256" key="2">
    <source>
        <dbReference type="ARBA" id="ARBA00022679"/>
    </source>
</evidence>
<dbReference type="PROSITE" id="PS50011">
    <property type="entry name" value="PROTEIN_KINASE_DOM"/>
    <property type="match status" value="1"/>
</dbReference>
<keyword evidence="5" id="KW-0106">Calcium</keyword>
<dbReference type="Gene3D" id="1.10.238.10">
    <property type="entry name" value="EF-hand"/>
    <property type="match status" value="1"/>
</dbReference>
<dbReference type="SMART" id="SM00054">
    <property type="entry name" value="EFh"/>
    <property type="match status" value="2"/>
</dbReference>
<keyword evidence="3" id="KW-0547">Nucleotide-binding</keyword>
<dbReference type="Pfam" id="PF13499">
    <property type="entry name" value="EF-hand_7"/>
    <property type="match status" value="1"/>
</dbReference>
<evidence type="ECO:0000256" key="4">
    <source>
        <dbReference type="ARBA" id="ARBA00022777"/>
    </source>
</evidence>
<evidence type="ECO:0000256" key="6">
    <source>
        <dbReference type="ARBA" id="ARBA00022840"/>
    </source>
</evidence>
<keyword evidence="6" id="KW-0067">ATP-binding</keyword>
<dbReference type="PROSITE" id="PS00018">
    <property type="entry name" value="EF_HAND_1"/>
    <property type="match status" value="2"/>
</dbReference>
<dbReference type="Gene3D" id="1.10.510.10">
    <property type="entry name" value="Transferase(Phosphotransferase) domain 1"/>
    <property type="match status" value="2"/>
</dbReference>
<dbReference type="InterPro" id="IPR050205">
    <property type="entry name" value="CDPK_Ser/Thr_kinases"/>
</dbReference>
<proteinExistence type="predicted"/>
<dbReference type="Pfam" id="PF00069">
    <property type="entry name" value="Pkinase"/>
    <property type="match status" value="1"/>
</dbReference>
<dbReference type="Gene3D" id="3.30.200.20">
    <property type="entry name" value="Phosphorylase Kinase, domain 1"/>
    <property type="match status" value="1"/>
</dbReference>
<dbReference type="Proteomes" id="UP001497444">
    <property type="component" value="Chromosome 18"/>
</dbReference>
<feature type="domain" description="EF-hand" evidence="8">
    <location>
        <begin position="282"/>
        <end position="317"/>
    </location>
</feature>
<keyword evidence="4" id="KW-0418">Kinase</keyword>
<evidence type="ECO:0000313" key="9">
    <source>
        <dbReference type="EMBL" id="CAK9265884.1"/>
    </source>
</evidence>
<feature type="domain" description="Protein kinase" evidence="7">
    <location>
        <begin position="1"/>
        <end position="308"/>
    </location>
</feature>
<dbReference type="SUPFAM" id="SSF56112">
    <property type="entry name" value="Protein kinase-like (PK-like)"/>
    <property type="match status" value="1"/>
</dbReference>
<evidence type="ECO:0008006" key="11">
    <source>
        <dbReference type="Google" id="ProtNLM"/>
    </source>
</evidence>
<dbReference type="CDD" id="cd00051">
    <property type="entry name" value="EFh"/>
    <property type="match status" value="1"/>
</dbReference>
<evidence type="ECO:0000256" key="1">
    <source>
        <dbReference type="ARBA" id="ARBA00022527"/>
    </source>
</evidence>
<evidence type="ECO:0000256" key="5">
    <source>
        <dbReference type="ARBA" id="ARBA00022837"/>
    </source>
</evidence>
<evidence type="ECO:0000259" key="8">
    <source>
        <dbReference type="PROSITE" id="PS50222"/>
    </source>
</evidence>
<name>A0ABP0WGB9_9BRYO</name>
<evidence type="ECO:0000313" key="10">
    <source>
        <dbReference type="Proteomes" id="UP001497444"/>
    </source>
</evidence>